<dbReference type="EMBL" id="PNCG01000017">
    <property type="protein sequence ID" value="TMP85878.1"/>
    <property type="molecule type" value="Genomic_DNA"/>
</dbReference>
<dbReference type="Proteomes" id="UP000305874">
    <property type="component" value="Unassembled WGS sequence"/>
</dbReference>
<dbReference type="GO" id="GO:0005975">
    <property type="term" value="P:carbohydrate metabolic process"/>
    <property type="evidence" value="ECO:0007669"/>
    <property type="project" value="InterPro"/>
</dbReference>
<sequence length="335" mass="38131">MKYILTFDYELFGSGKGDVLKHLVAPTDKMLETMQRLGIHATFFIEYLELEAIFKEADSGNPLFIDDAKHIKAQLERMVSLGHDLQLHLHPQWYQAQYRQGQWQLNFDWWRFSALPYRTSADGTPGQLDLLLAGKAFLEALIQPLNSEYRCHAFRAGGYNVGFNPQSVKALSAAGFDTESSLCPGFYANKALCQYDYTDCDSFLPQPMPGSDEPTQVIEYPLLTLRSSLAEKISLARLYTRLFNKKLKRIGYQRSVKPATPLQPHKLTNSNFDVCLSSRAQVQRFLALAQQKCLSTTVLIGHAKDYSWFSPFAYTLKRAQRQGQFITLSDARETV</sequence>
<evidence type="ECO:0008006" key="3">
    <source>
        <dbReference type="Google" id="ProtNLM"/>
    </source>
</evidence>
<evidence type="ECO:0000313" key="1">
    <source>
        <dbReference type="EMBL" id="TMP85878.1"/>
    </source>
</evidence>
<protein>
    <recommendedName>
        <fullName evidence="3">NodB homology domain-containing protein</fullName>
    </recommendedName>
</protein>
<name>A0A5S3Z120_9GAMM</name>
<dbReference type="InterPro" id="IPR011330">
    <property type="entry name" value="Glyco_hydro/deAcase_b/a-brl"/>
</dbReference>
<comment type="caution">
    <text evidence="1">The sequence shown here is derived from an EMBL/GenBank/DDBJ whole genome shotgun (WGS) entry which is preliminary data.</text>
</comment>
<reference evidence="2" key="2">
    <citation type="submission" date="2019-06" db="EMBL/GenBank/DDBJ databases">
        <title>Co-occurence of chitin degradation, pigmentation and bioactivity in marine Pseudoalteromonas.</title>
        <authorList>
            <person name="Sonnenschein E.C."/>
            <person name="Bech P.K."/>
        </authorList>
    </citation>
    <scope>NUCLEOTIDE SEQUENCE [LARGE SCALE GENOMIC DNA]</scope>
    <source>
        <strain evidence="2">S2897</strain>
    </source>
</reference>
<accession>A0A5S3Z120</accession>
<evidence type="ECO:0000313" key="2">
    <source>
        <dbReference type="Proteomes" id="UP000305874"/>
    </source>
</evidence>
<dbReference type="RefSeq" id="WP_138548849.1">
    <property type="nucleotide sequence ID" value="NZ_PNCG01000017.1"/>
</dbReference>
<gene>
    <name evidence="1" type="ORF">CWC05_16200</name>
</gene>
<dbReference type="SUPFAM" id="SSF88713">
    <property type="entry name" value="Glycoside hydrolase/deacetylase"/>
    <property type="match status" value="1"/>
</dbReference>
<proteinExistence type="predicted"/>
<organism evidence="1 2">
    <name type="scientific">Pseudoalteromonas ruthenica</name>
    <dbReference type="NCBI Taxonomy" id="151081"/>
    <lineage>
        <taxon>Bacteria</taxon>
        <taxon>Pseudomonadati</taxon>
        <taxon>Pseudomonadota</taxon>
        <taxon>Gammaproteobacteria</taxon>
        <taxon>Alteromonadales</taxon>
        <taxon>Pseudoalteromonadaceae</taxon>
        <taxon>Pseudoalteromonas</taxon>
    </lineage>
</organism>
<dbReference type="AlphaFoldDB" id="A0A5S3Z120"/>
<reference evidence="1 2" key="1">
    <citation type="submission" date="2017-12" db="EMBL/GenBank/DDBJ databases">
        <authorList>
            <person name="Paulsen S."/>
            <person name="Gram L.K."/>
        </authorList>
    </citation>
    <scope>NUCLEOTIDE SEQUENCE [LARGE SCALE GENOMIC DNA]</scope>
    <source>
        <strain evidence="1 2">S2897</strain>
    </source>
</reference>
<dbReference type="Gene3D" id="3.20.20.370">
    <property type="entry name" value="Glycoside hydrolase/deacetylase"/>
    <property type="match status" value="1"/>
</dbReference>